<evidence type="ECO:0000256" key="4">
    <source>
        <dbReference type="ARBA" id="ARBA00013278"/>
    </source>
</evidence>
<dbReference type="EC" id="3.1.1.3" evidence="5"/>
<evidence type="ECO:0000256" key="39">
    <source>
        <dbReference type="ARBA" id="ARBA00048656"/>
    </source>
</evidence>
<evidence type="ECO:0000256" key="6">
    <source>
        <dbReference type="ARBA" id="ARBA00015133"/>
    </source>
</evidence>
<dbReference type="PANTHER" id="PTHR21325:SF31">
    <property type="entry name" value="GH22081P-RELATED"/>
    <property type="match status" value="1"/>
</dbReference>
<dbReference type="InterPro" id="IPR038885">
    <property type="entry name" value="PLB1"/>
</dbReference>
<comment type="catalytic activity">
    <reaction evidence="40">
        <text>1-hexadecanoyl-2-(9Z-octadecenoyl)-sn-glycero-3-phosphocholine + H2O = 1-hexadecanoyl-sn-glycero-3-phosphocholine + (9Z)-octadecenoate + H(+)</text>
        <dbReference type="Rhea" id="RHEA:38779"/>
        <dbReference type="ChEBI" id="CHEBI:15377"/>
        <dbReference type="ChEBI" id="CHEBI:15378"/>
        <dbReference type="ChEBI" id="CHEBI:30823"/>
        <dbReference type="ChEBI" id="CHEBI:72998"/>
        <dbReference type="ChEBI" id="CHEBI:73001"/>
    </reaction>
    <physiologicalReaction direction="left-to-right" evidence="40">
        <dbReference type="Rhea" id="RHEA:38780"/>
    </physiologicalReaction>
</comment>
<evidence type="ECO:0000256" key="29">
    <source>
        <dbReference type="ARBA" id="ARBA00048011"/>
    </source>
</evidence>
<keyword evidence="9 47" id="KW-0732">Signal</keyword>
<comment type="catalytic activity">
    <reaction evidence="30">
        <text>1-hexadecanoyl-2-(9Z-octadecenoyl)-sn-glycero-3-phospho-(1'-sn-glycerol) + H2O = 1-hexadecanoyl-sn-glycero-3-phospho-(1'-sn-glycerol) + (9Z)-octadecenoate + H(+)</text>
        <dbReference type="Rhea" id="RHEA:40919"/>
        <dbReference type="ChEBI" id="CHEBI:15377"/>
        <dbReference type="ChEBI" id="CHEBI:15378"/>
        <dbReference type="ChEBI" id="CHEBI:30823"/>
        <dbReference type="ChEBI" id="CHEBI:72841"/>
        <dbReference type="ChEBI" id="CHEBI:75158"/>
    </reaction>
    <physiologicalReaction direction="left-to-right" evidence="30">
        <dbReference type="Rhea" id="RHEA:40920"/>
    </physiologicalReaction>
</comment>
<evidence type="ECO:0000256" key="8">
    <source>
        <dbReference type="ARBA" id="ARBA00022692"/>
    </source>
</evidence>
<comment type="catalytic activity">
    <reaction evidence="19">
        <text>a 1,2-diacyl-sn-glycero-3-phosphocholine + H2O = a 1-acyl-sn-glycero-3-phosphocholine + a fatty acid + H(+)</text>
        <dbReference type="Rhea" id="RHEA:15801"/>
        <dbReference type="ChEBI" id="CHEBI:15377"/>
        <dbReference type="ChEBI" id="CHEBI:15378"/>
        <dbReference type="ChEBI" id="CHEBI:28868"/>
        <dbReference type="ChEBI" id="CHEBI:57643"/>
        <dbReference type="ChEBI" id="CHEBI:58168"/>
        <dbReference type="EC" id="3.1.1.4"/>
    </reaction>
    <physiologicalReaction direction="left-to-right" evidence="19">
        <dbReference type="Rhea" id="RHEA:15802"/>
    </physiologicalReaction>
</comment>
<evidence type="ECO:0000256" key="3">
    <source>
        <dbReference type="ARBA" id="ARBA00013274"/>
    </source>
</evidence>
<evidence type="ECO:0000256" key="38">
    <source>
        <dbReference type="ARBA" id="ARBA00048613"/>
    </source>
</evidence>
<evidence type="ECO:0000256" key="45">
    <source>
        <dbReference type="ARBA" id="ARBA00049372"/>
    </source>
</evidence>
<evidence type="ECO:0000256" key="31">
    <source>
        <dbReference type="ARBA" id="ARBA00048049"/>
    </source>
</evidence>
<evidence type="ECO:0000256" key="11">
    <source>
        <dbReference type="ARBA" id="ARBA00022801"/>
    </source>
</evidence>
<comment type="catalytic activity">
    <reaction evidence="41">
        <text>1,3-dihexadecanoyl-2-(9Z-octadecenoyl)glycerol + H2O = 1,3-dihexadecanoylglycerol + (9Z)-octadecenoate + H(+)</text>
        <dbReference type="Rhea" id="RHEA:40983"/>
        <dbReference type="ChEBI" id="CHEBI:15377"/>
        <dbReference type="ChEBI" id="CHEBI:15378"/>
        <dbReference type="ChEBI" id="CHEBI:30823"/>
        <dbReference type="ChEBI" id="CHEBI:75688"/>
        <dbReference type="ChEBI" id="CHEBI:77619"/>
    </reaction>
    <physiologicalReaction direction="left-to-right" evidence="41">
        <dbReference type="Rhea" id="RHEA:40984"/>
    </physiologicalReaction>
</comment>
<evidence type="ECO:0000256" key="10">
    <source>
        <dbReference type="ARBA" id="ARBA00022737"/>
    </source>
</evidence>
<evidence type="ECO:0000256" key="16">
    <source>
        <dbReference type="ARBA" id="ARBA00023264"/>
    </source>
</evidence>
<comment type="catalytic activity">
    <reaction evidence="37">
        <text>a 1-acyl-sn-glycero-3-phosphocholine + H2O = sn-glycerol 3-phosphocholine + a fatty acid + H(+)</text>
        <dbReference type="Rhea" id="RHEA:15177"/>
        <dbReference type="ChEBI" id="CHEBI:15377"/>
        <dbReference type="ChEBI" id="CHEBI:15378"/>
        <dbReference type="ChEBI" id="CHEBI:16870"/>
        <dbReference type="ChEBI" id="CHEBI:28868"/>
        <dbReference type="ChEBI" id="CHEBI:58168"/>
        <dbReference type="EC" id="3.1.1.5"/>
    </reaction>
    <physiologicalReaction direction="left-to-right" evidence="37">
        <dbReference type="Rhea" id="RHEA:15178"/>
    </physiologicalReaction>
</comment>
<name>A0ABM5IF17_DIAVI</name>
<comment type="catalytic activity">
    <reaction evidence="36">
        <text>1,2,3-tri-(9Z-octadecenoyl)-glycerol + H2O = di-(9Z)-octadecenoylglycerol + (9Z)-octadecenoate + H(+)</text>
        <dbReference type="Rhea" id="RHEA:38575"/>
        <dbReference type="ChEBI" id="CHEBI:15377"/>
        <dbReference type="ChEBI" id="CHEBI:15378"/>
        <dbReference type="ChEBI" id="CHEBI:30823"/>
        <dbReference type="ChEBI" id="CHEBI:53753"/>
        <dbReference type="ChEBI" id="CHEBI:75945"/>
    </reaction>
    <physiologicalReaction direction="left-to-right" evidence="36">
        <dbReference type="Rhea" id="RHEA:38576"/>
    </physiologicalReaction>
</comment>
<keyword evidence="15" id="KW-0325">Glycoprotein</keyword>
<reference evidence="48" key="1">
    <citation type="submission" date="2025-05" db="UniProtKB">
        <authorList>
            <consortium name="EnsemblMetazoa"/>
        </authorList>
    </citation>
    <scope>IDENTIFICATION</scope>
</reference>
<dbReference type="PROSITE" id="PS01098">
    <property type="entry name" value="LIPASE_GDSL_SER"/>
    <property type="match status" value="1"/>
</dbReference>
<evidence type="ECO:0000256" key="40">
    <source>
        <dbReference type="ARBA" id="ARBA00048699"/>
    </source>
</evidence>
<comment type="catalytic activity">
    <reaction evidence="39">
        <text>1-hexadecanoyl-sn-glycero-3-phosphocholine + H2O = sn-glycerol 3-phosphocholine + hexadecanoate + H(+)</text>
        <dbReference type="Rhea" id="RHEA:40435"/>
        <dbReference type="ChEBI" id="CHEBI:7896"/>
        <dbReference type="ChEBI" id="CHEBI:15377"/>
        <dbReference type="ChEBI" id="CHEBI:15378"/>
        <dbReference type="ChEBI" id="CHEBI:16870"/>
        <dbReference type="ChEBI" id="CHEBI:72998"/>
    </reaction>
    <physiologicalReaction direction="left-to-right" evidence="39">
        <dbReference type="Rhea" id="RHEA:40436"/>
    </physiologicalReaction>
</comment>
<comment type="catalytic activity">
    <reaction evidence="46">
        <text>2-(9Z-octadecenoyl)-glycerol + H2O = glycerol + (9Z)-octadecenoate + H(+)</text>
        <dbReference type="Rhea" id="RHEA:38491"/>
        <dbReference type="ChEBI" id="CHEBI:15377"/>
        <dbReference type="ChEBI" id="CHEBI:15378"/>
        <dbReference type="ChEBI" id="CHEBI:17754"/>
        <dbReference type="ChEBI" id="CHEBI:30823"/>
        <dbReference type="ChEBI" id="CHEBI:73990"/>
    </reaction>
    <physiologicalReaction direction="left-to-right" evidence="46">
        <dbReference type="Rhea" id="RHEA:38492"/>
    </physiologicalReaction>
</comment>
<keyword evidence="12" id="KW-1133">Transmembrane helix</keyword>
<keyword evidence="14" id="KW-0472">Membrane</keyword>
<comment type="catalytic activity">
    <reaction evidence="42">
        <text>1-O-hexadecyl-2-(9Z)-octadecenoyl-sn-glycero-3-phosphocholine + H2O = 1-O-hexadecyl-sn-glycero-3-phosphocholine + (9Z)-octadecenoate + H(+)</text>
        <dbReference type="Rhea" id="RHEA:40915"/>
        <dbReference type="ChEBI" id="CHEBI:15377"/>
        <dbReference type="ChEBI" id="CHEBI:15378"/>
        <dbReference type="ChEBI" id="CHEBI:30823"/>
        <dbReference type="ChEBI" id="CHEBI:34112"/>
        <dbReference type="ChEBI" id="CHEBI:64496"/>
    </reaction>
    <physiologicalReaction direction="left-to-right" evidence="42">
        <dbReference type="Rhea" id="RHEA:40916"/>
    </physiologicalReaction>
</comment>
<sequence>MKKQIYISSSILWLTLLLSISTTHSRLERTFIDEKYKTLVRRLKIRLGTPSQHAVRTAKNIQLLKSSDTLAEESPFKDFPCDRSNTKIRSDTVPTNVNQVRPGDIDIIAAMGDSLSAGTGISSATMQQELFSEERGRSWSIGGEADWKRFLTLANILKEFNPNLFGYSLNTSQSWAWNSQFNVAENGAISQNLPFMAKELVKRIKNDKRTDMKNHWKMITIMAGHNDFCSENCYYKNPNDILKYHRSDVIEMLRYLRDNLPRTIVNLVPPLKLDILADLKNPPKNTYLAHNLFCPCIAGLQFRNRRKELTRIMQGWQQVDREVSNMPEFDSSEFTVILHNYTSNYTLPTKEDGSADYGYLAPDVFHFSERGQARFANDIWNSLLEPYGKKTNAGRKEYSVFHCPSNENPYIYTRTNSK</sequence>
<evidence type="ECO:0000256" key="9">
    <source>
        <dbReference type="ARBA" id="ARBA00022729"/>
    </source>
</evidence>
<evidence type="ECO:0000313" key="49">
    <source>
        <dbReference type="Proteomes" id="UP001652700"/>
    </source>
</evidence>
<evidence type="ECO:0000256" key="46">
    <source>
        <dbReference type="ARBA" id="ARBA00049461"/>
    </source>
</evidence>
<dbReference type="Proteomes" id="UP001652700">
    <property type="component" value="Unplaced"/>
</dbReference>
<comment type="function">
    <text evidence="24">Calcium-independent membrane-associated phospholipase that catalyzes complete diacylation of phospholipids by hydrolyzing both sn-1 and sn-2 fatty acyl chains attached to the glycerol backbone (phospholipase B activity). Has dual phospholipase and lysophospholipase activities toward diacylphospholipids. Preferentially cleaves sn-2 ester bonds over sn-1 bonds. Acts as a lipase toward glycerolipid substrates. Hydrolyzes fatty acyl chains of diacylglycerols with preference for the sn-2 position and of triacylglycerols with not positional selectivity. May also hydrolyze long chain retinyl esters such as retinyl palmitate. May contribute to digestion of dietary phospholipids, glycerolipids and retinoids, facilitating lipid absorption at the brush border.</text>
</comment>
<comment type="catalytic activity">
    <reaction evidence="25">
        <text>1-hexadecanoyl-2-(9Z)-octadecenoyl-3-octadecanoyl-sn-glycerol + H2O = 2-(9Z-octadecenoyl)-3-octadecanoyl-sn-glycerol + hexadecanoate + H(+)</text>
        <dbReference type="Rhea" id="RHEA:41107"/>
        <dbReference type="ChEBI" id="CHEBI:7896"/>
        <dbReference type="ChEBI" id="CHEBI:15377"/>
        <dbReference type="ChEBI" id="CHEBI:15378"/>
        <dbReference type="ChEBI" id="CHEBI:75558"/>
        <dbReference type="ChEBI" id="CHEBI:77623"/>
    </reaction>
    <physiologicalReaction direction="left-to-right" evidence="25">
        <dbReference type="Rhea" id="RHEA:41108"/>
    </physiologicalReaction>
</comment>
<evidence type="ECO:0000256" key="12">
    <source>
        <dbReference type="ARBA" id="ARBA00022989"/>
    </source>
</evidence>
<evidence type="ECO:0000256" key="2">
    <source>
        <dbReference type="ARBA" id="ARBA00009979"/>
    </source>
</evidence>
<comment type="catalytic activity">
    <reaction evidence="18">
        <text>1-hexadecanoyl-2-(9Z,12Z-octadecadienoyl)-sn-glycero-3-phosphocholine + H2O = (9Z,12Z)-octadecadienoate + 1-hexadecanoyl-sn-glycero-3-phosphocholine + H(+)</text>
        <dbReference type="Rhea" id="RHEA:40811"/>
        <dbReference type="ChEBI" id="CHEBI:15377"/>
        <dbReference type="ChEBI" id="CHEBI:15378"/>
        <dbReference type="ChEBI" id="CHEBI:30245"/>
        <dbReference type="ChEBI" id="CHEBI:72998"/>
        <dbReference type="ChEBI" id="CHEBI:73002"/>
    </reaction>
    <physiologicalReaction direction="left-to-right" evidence="18">
        <dbReference type="Rhea" id="RHEA:40812"/>
    </physiologicalReaction>
</comment>
<comment type="catalytic activity">
    <reaction evidence="28">
        <text>1-hexadecanoyl-2-(9Z)-octadecenoyl-3-octadecanoyl-sn-glycerol + H2O = 1-hexadecanoyl-2-(9Z-octadecenoyl)-sn-glycerol + octadecanoate + H(+)</text>
        <dbReference type="Rhea" id="RHEA:41111"/>
        <dbReference type="ChEBI" id="CHEBI:15377"/>
        <dbReference type="ChEBI" id="CHEBI:15378"/>
        <dbReference type="ChEBI" id="CHEBI:25629"/>
        <dbReference type="ChEBI" id="CHEBI:75466"/>
        <dbReference type="ChEBI" id="CHEBI:77623"/>
    </reaction>
    <physiologicalReaction direction="left-to-right" evidence="28">
        <dbReference type="Rhea" id="RHEA:41112"/>
    </physiologicalReaction>
</comment>
<feature type="signal peptide" evidence="47">
    <location>
        <begin position="1"/>
        <end position="25"/>
    </location>
</feature>
<comment type="catalytic activity">
    <reaction evidence="44">
        <text>1,2-dihexadecanoyl-sn-glycero-3-phosphocholine + 2 H2O = sn-glycerol 3-phosphocholine + 2 hexadecanoate + 2 H(+)</text>
        <dbReference type="Rhea" id="RHEA:40975"/>
        <dbReference type="ChEBI" id="CHEBI:7896"/>
        <dbReference type="ChEBI" id="CHEBI:15377"/>
        <dbReference type="ChEBI" id="CHEBI:15378"/>
        <dbReference type="ChEBI" id="CHEBI:16870"/>
        <dbReference type="ChEBI" id="CHEBI:72999"/>
    </reaction>
    <physiologicalReaction direction="left-to-right" evidence="44">
        <dbReference type="Rhea" id="RHEA:40976"/>
    </physiologicalReaction>
</comment>
<comment type="catalytic activity">
    <reaction evidence="35">
        <text>1-octadecanoyl-2-(9Z,12Z)-octadecadienoyl-sn-glycerol + H2O = 1-octadecanoyl-sn-glycerol + (9Z,12Z)-octadecadienoate + H(+)</text>
        <dbReference type="Rhea" id="RHEA:40927"/>
        <dbReference type="ChEBI" id="CHEBI:15377"/>
        <dbReference type="ChEBI" id="CHEBI:15378"/>
        <dbReference type="ChEBI" id="CHEBI:30245"/>
        <dbReference type="ChEBI" id="CHEBI:75550"/>
        <dbReference type="ChEBI" id="CHEBI:77097"/>
    </reaction>
    <physiologicalReaction direction="left-to-right" evidence="35">
        <dbReference type="Rhea" id="RHEA:40928"/>
    </physiologicalReaction>
</comment>
<evidence type="ECO:0000256" key="47">
    <source>
        <dbReference type="SAM" id="SignalP"/>
    </source>
</evidence>
<keyword evidence="7" id="KW-1003">Cell membrane</keyword>
<comment type="catalytic activity">
    <reaction evidence="29">
        <text>2,3-di-(9Z)-octadecenoyl-sn-glycerol + H2O = 3-(9Z-octadecenoyl)-sn-glycerol + (9Z)-octadecenoate + H(+)</text>
        <dbReference type="Rhea" id="RHEA:42604"/>
        <dbReference type="ChEBI" id="CHEBI:15377"/>
        <dbReference type="ChEBI" id="CHEBI:15378"/>
        <dbReference type="ChEBI" id="CHEBI:30823"/>
        <dbReference type="ChEBI" id="CHEBI:75824"/>
        <dbReference type="ChEBI" id="CHEBI:75938"/>
    </reaction>
    <physiologicalReaction direction="left-to-right" evidence="29">
        <dbReference type="Rhea" id="RHEA:42605"/>
    </physiologicalReaction>
</comment>
<keyword evidence="8" id="KW-0812">Transmembrane</keyword>
<dbReference type="EC" id="3.1.1.5" evidence="3"/>
<comment type="catalytic activity">
    <reaction evidence="31">
        <text>a 1-O-alkyl-2-acyl-sn-glycero-3-phosphocholine + H2O = a 1-O-alkyl-sn-glycero-3-phosphocholine + a fatty acid + H(+)</text>
        <dbReference type="Rhea" id="RHEA:36231"/>
        <dbReference type="ChEBI" id="CHEBI:15377"/>
        <dbReference type="ChEBI" id="CHEBI:15378"/>
        <dbReference type="ChEBI" id="CHEBI:28868"/>
        <dbReference type="ChEBI" id="CHEBI:30909"/>
        <dbReference type="ChEBI" id="CHEBI:36702"/>
        <dbReference type="EC" id="3.1.1.4"/>
    </reaction>
    <physiologicalReaction direction="left-to-right" evidence="31">
        <dbReference type="Rhea" id="RHEA:36232"/>
    </physiologicalReaction>
</comment>
<comment type="subcellular location">
    <subcellularLocation>
        <location evidence="1">Apical cell membrane</location>
        <topology evidence="1">Single-pass type I membrane protein</topology>
    </subcellularLocation>
</comment>
<accession>A0ABM5IF17</accession>
<comment type="catalytic activity">
    <reaction evidence="32">
        <text>1,2-di-(9Z-octadecenoyl)-sn-glycero-3-phosphocholine + H2O = 1-(9Z-octadecenoyl)-sn-glycero-3-phosphocholine + (9Z)-octadecenoate + H(+)</text>
        <dbReference type="Rhea" id="RHEA:40923"/>
        <dbReference type="ChEBI" id="CHEBI:15377"/>
        <dbReference type="ChEBI" id="CHEBI:15378"/>
        <dbReference type="ChEBI" id="CHEBI:28610"/>
        <dbReference type="ChEBI" id="CHEBI:30823"/>
        <dbReference type="ChEBI" id="CHEBI:74669"/>
    </reaction>
    <physiologicalReaction direction="left-to-right" evidence="32">
        <dbReference type="Rhea" id="RHEA:40924"/>
    </physiologicalReaction>
</comment>
<evidence type="ECO:0000256" key="28">
    <source>
        <dbReference type="ARBA" id="ARBA00047459"/>
    </source>
</evidence>
<feature type="chain" id="PRO_5045028307" description="Phospholipase B1, membrane-associated" evidence="47">
    <location>
        <begin position="26"/>
        <end position="418"/>
    </location>
</feature>
<dbReference type="GeneID" id="114327064"/>
<keyword evidence="13" id="KW-0443">Lipid metabolism</keyword>
<dbReference type="Pfam" id="PF00657">
    <property type="entry name" value="Lipase_GDSL"/>
    <property type="match status" value="1"/>
</dbReference>
<evidence type="ECO:0000256" key="21">
    <source>
        <dbReference type="ARBA" id="ARBA00031182"/>
    </source>
</evidence>
<evidence type="ECO:0000256" key="34">
    <source>
        <dbReference type="ARBA" id="ARBA00048362"/>
    </source>
</evidence>
<evidence type="ECO:0000256" key="1">
    <source>
        <dbReference type="ARBA" id="ARBA00004247"/>
    </source>
</evidence>
<comment type="catalytic activity">
    <reaction evidence="17">
        <text>a triacylglycerol + H2O = a diacylglycerol + a fatty acid + H(+)</text>
        <dbReference type="Rhea" id="RHEA:12044"/>
        <dbReference type="ChEBI" id="CHEBI:15377"/>
        <dbReference type="ChEBI" id="CHEBI:15378"/>
        <dbReference type="ChEBI" id="CHEBI:17855"/>
        <dbReference type="ChEBI" id="CHEBI:18035"/>
        <dbReference type="ChEBI" id="CHEBI:28868"/>
        <dbReference type="EC" id="3.1.1.3"/>
    </reaction>
    <physiologicalReaction direction="left-to-right" evidence="17">
        <dbReference type="Rhea" id="RHEA:12045"/>
    </physiologicalReaction>
</comment>
<protein>
    <recommendedName>
        <fullName evidence="6">Phospholipase B1, membrane-associated</fullName>
        <ecNumber evidence="5">3.1.1.3</ecNumber>
        <ecNumber evidence="4">3.1.1.4</ecNumber>
        <ecNumber evidence="3">3.1.1.5</ecNumber>
    </recommendedName>
    <alternativeName>
        <fullName evidence="20">Lysophospholipase</fullName>
    </alternativeName>
    <alternativeName>
        <fullName evidence="21">Phospholipase A2</fullName>
    </alternativeName>
    <alternativeName>
        <fullName evidence="23">Phospholipase B/lipase</fullName>
    </alternativeName>
    <alternativeName>
        <fullName evidence="22">Triacylglycerol lipase</fullName>
    </alternativeName>
</protein>
<evidence type="ECO:0000256" key="5">
    <source>
        <dbReference type="ARBA" id="ARBA00013279"/>
    </source>
</evidence>
<comment type="catalytic activity">
    <reaction evidence="26">
        <text>1,3-dihexadecanoyl-2-(9Z-octadecenoyl)glycerol + H2O = 1-hexadecanoyl-2-(9Z-octadecenoyl)-glycerol + hexadecanoate + H(+)</text>
        <dbReference type="Rhea" id="RHEA:40979"/>
        <dbReference type="ChEBI" id="CHEBI:7896"/>
        <dbReference type="ChEBI" id="CHEBI:15377"/>
        <dbReference type="ChEBI" id="CHEBI:15378"/>
        <dbReference type="ChEBI" id="CHEBI:75585"/>
        <dbReference type="ChEBI" id="CHEBI:75688"/>
    </reaction>
    <physiologicalReaction direction="left-to-right" evidence="26">
        <dbReference type="Rhea" id="RHEA:40980"/>
    </physiologicalReaction>
</comment>
<dbReference type="InterPro" id="IPR001087">
    <property type="entry name" value="GDSL"/>
</dbReference>
<evidence type="ECO:0000256" key="43">
    <source>
        <dbReference type="ARBA" id="ARBA00048939"/>
    </source>
</evidence>
<evidence type="ECO:0000256" key="23">
    <source>
        <dbReference type="ARBA" id="ARBA00033022"/>
    </source>
</evidence>
<comment type="catalytic activity">
    <reaction evidence="34">
        <text>1-hexadecanoyl-2-(9Z,12Z-octadecadienoyl)-sn-glycero-3-phosphocholine + H2O = 2-(9Z,12Z-octadecadienoyl)-sn-glycero-3-phosphocholine + hexadecanoate + H(+)</text>
        <dbReference type="Rhea" id="RHEA:40971"/>
        <dbReference type="ChEBI" id="CHEBI:7896"/>
        <dbReference type="ChEBI" id="CHEBI:15377"/>
        <dbReference type="ChEBI" id="CHEBI:15378"/>
        <dbReference type="ChEBI" id="CHEBI:73002"/>
        <dbReference type="ChEBI" id="CHEBI:76084"/>
    </reaction>
    <physiologicalReaction direction="left-to-right" evidence="34">
        <dbReference type="Rhea" id="RHEA:40972"/>
    </physiologicalReaction>
</comment>
<dbReference type="InterPro" id="IPR008265">
    <property type="entry name" value="Lipase_GDSL_AS"/>
</dbReference>
<evidence type="ECO:0000256" key="20">
    <source>
        <dbReference type="ARBA" id="ARBA00029723"/>
    </source>
</evidence>
<organism evidence="48 49">
    <name type="scientific">Diabrotica virgifera virgifera</name>
    <name type="common">western corn rootworm</name>
    <dbReference type="NCBI Taxonomy" id="50390"/>
    <lineage>
        <taxon>Eukaryota</taxon>
        <taxon>Metazoa</taxon>
        <taxon>Ecdysozoa</taxon>
        <taxon>Arthropoda</taxon>
        <taxon>Hexapoda</taxon>
        <taxon>Insecta</taxon>
        <taxon>Pterygota</taxon>
        <taxon>Neoptera</taxon>
        <taxon>Endopterygota</taxon>
        <taxon>Coleoptera</taxon>
        <taxon>Polyphaga</taxon>
        <taxon>Cucujiformia</taxon>
        <taxon>Chrysomeloidea</taxon>
        <taxon>Chrysomelidae</taxon>
        <taxon>Galerucinae</taxon>
        <taxon>Diabroticina</taxon>
        <taxon>Diabroticites</taxon>
        <taxon>Diabrotica</taxon>
    </lineage>
</organism>
<evidence type="ECO:0000256" key="32">
    <source>
        <dbReference type="ARBA" id="ARBA00048058"/>
    </source>
</evidence>
<dbReference type="RefSeq" id="XP_028131372.2">
    <property type="nucleotide sequence ID" value="XM_028275571.2"/>
</dbReference>
<evidence type="ECO:0000256" key="27">
    <source>
        <dbReference type="ARBA" id="ARBA00047438"/>
    </source>
</evidence>
<evidence type="ECO:0000256" key="22">
    <source>
        <dbReference type="ARBA" id="ARBA00031485"/>
    </source>
</evidence>
<keyword evidence="49" id="KW-1185">Reference proteome</keyword>
<comment type="catalytic activity">
    <reaction evidence="27">
        <text>1-(9Z-octadecenoyl)-glycerol + H2O = glycerol + (9Z)-octadecenoate + H(+)</text>
        <dbReference type="Rhea" id="RHEA:38487"/>
        <dbReference type="ChEBI" id="CHEBI:15377"/>
        <dbReference type="ChEBI" id="CHEBI:15378"/>
        <dbReference type="ChEBI" id="CHEBI:17754"/>
        <dbReference type="ChEBI" id="CHEBI:30823"/>
        <dbReference type="ChEBI" id="CHEBI:75342"/>
    </reaction>
    <physiologicalReaction direction="left-to-right" evidence="27">
        <dbReference type="Rhea" id="RHEA:38488"/>
    </physiologicalReaction>
</comment>
<proteinExistence type="inferred from homology"/>
<dbReference type="RefSeq" id="XP_050510193.1">
    <property type="nucleotide sequence ID" value="XM_050654236.1"/>
</dbReference>
<evidence type="ECO:0000256" key="36">
    <source>
        <dbReference type="ARBA" id="ARBA00048386"/>
    </source>
</evidence>
<comment type="catalytic activity">
    <reaction evidence="45">
        <text>1,3-di-(9Z-octadecenoyl)-glycerol + H2O = 1-(9Z-octadecenoyl)-glycerol + (9Z)-octadecenoate + H(+)</text>
        <dbReference type="Rhea" id="RHEA:39939"/>
        <dbReference type="ChEBI" id="CHEBI:15377"/>
        <dbReference type="ChEBI" id="CHEBI:15378"/>
        <dbReference type="ChEBI" id="CHEBI:30823"/>
        <dbReference type="ChEBI" id="CHEBI:75342"/>
        <dbReference type="ChEBI" id="CHEBI:75735"/>
    </reaction>
    <physiologicalReaction direction="left-to-right" evidence="45">
        <dbReference type="Rhea" id="RHEA:39940"/>
    </physiologicalReaction>
</comment>
<evidence type="ECO:0000256" key="41">
    <source>
        <dbReference type="ARBA" id="ARBA00048869"/>
    </source>
</evidence>
<evidence type="ECO:0000256" key="17">
    <source>
        <dbReference type="ARBA" id="ARBA00023369"/>
    </source>
</evidence>
<evidence type="ECO:0000256" key="25">
    <source>
        <dbReference type="ARBA" id="ARBA00047324"/>
    </source>
</evidence>
<evidence type="ECO:0000256" key="24">
    <source>
        <dbReference type="ARBA" id="ARBA00045916"/>
    </source>
</evidence>
<comment type="catalytic activity">
    <reaction evidence="33">
        <text>1,2-dihexadecanoyl-sn-glycero-3-phosphocholine + H2O = 1-hexadecanoyl-sn-glycero-3-phosphocholine + hexadecanoate + H(+)</text>
        <dbReference type="Rhea" id="RHEA:41223"/>
        <dbReference type="ChEBI" id="CHEBI:7896"/>
        <dbReference type="ChEBI" id="CHEBI:15377"/>
        <dbReference type="ChEBI" id="CHEBI:15378"/>
        <dbReference type="ChEBI" id="CHEBI:72998"/>
        <dbReference type="ChEBI" id="CHEBI:72999"/>
    </reaction>
    <physiologicalReaction direction="left-to-right" evidence="33">
        <dbReference type="Rhea" id="RHEA:41224"/>
    </physiologicalReaction>
</comment>
<evidence type="ECO:0000256" key="7">
    <source>
        <dbReference type="ARBA" id="ARBA00022475"/>
    </source>
</evidence>
<dbReference type="SUPFAM" id="SSF52266">
    <property type="entry name" value="SGNH hydrolase"/>
    <property type="match status" value="1"/>
</dbReference>
<keyword evidence="10" id="KW-0677">Repeat</keyword>
<evidence type="ECO:0000313" key="48">
    <source>
        <dbReference type="EnsemblMetazoa" id="XP_028131372.2"/>
    </source>
</evidence>
<dbReference type="InterPro" id="IPR036514">
    <property type="entry name" value="SGNH_hydro_sf"/>
</dbReference>
<dbReference type="Gene3D" id="3.40.50.1110">
    <property type="entry name" value="SGNH hydrolase"/>
    <property type="match status" value="1"/>
</dbReference>
<comment type="similarity">
    <text evidence="2">Belongs to the 'GDSL' lipolytic enzyme family. Phospholipase B1 subfamily.</text>
</comment>
<evidence type="ECO:0000256" key="42">
    <source>
        <dbReference type="ARBA" id="ARBA00048872"/>
    </source>
</evidence>
<dbReference type="EnsemblMetazoa" id="XM_028275571.2">
    <property type="protein sequence ID" value="XP_028131372.2"/>
    <property type="gene ID" value="LOC114327064"/>
</dbReference>
<dbReference type="EnsemblMetazoa" id="XM_050654236.1">
    <property type="protein sequence ID" value="XP_050510193.1"/>
    <property type="gene ID" value="LOC114327064"/>
</dbReference>
<comment type="catalytic activity">
    <reaction evidence="38">
        <text>1-hexadecanoyl-2-(9Z-octadecenoyl)-sn-glycero-3-phosphoethanolamine + H2O = 1-hexadecanoyl-sn-glycero-3-phosphoethanolamine + (9Z)-octadecenoate + H(+)</text>
        <dbReference type="Rhea" id="RHEA:40911"/>
        <dbReference type="ChEBI" id="CHEBI:15377"/>
        <dbReference type="ChEBI" id="CHEBI:15378"/>
        <dbReference type="ChEBI" id="CHEBI:30823"/>
        <dbReference type="ChEBI" id="CHEBI:73004"/>
        <dbReference type="ChEBI" id="CHEBI:73007"/>
    </reaction>
    <physiologicalReaction direction="left-to-right" evidence="38">
        <dbReference type="Rhea" id="RHEA:40912"/>
    </physiologicalReaction>
</comment>
<evidence type="ECO:0000256" key="33">
    <source>
        <dbReference type="ARBA" id="ARBA00048227"/>
    </source>
</evidence>
<evidence type="ECO:0000256" key="15">
    <source>
        <dbReference type="ARBA" id="ARBA00023180"/>
    </source>
</evidence>
<evidence type="ECO:0000256" key="18">
    <source>
        <dbReference type="ARBA" id="ARBA00023408"/>
    </source>
</evidence>
<keyword evidence="16" id="KW-1208">Phospholipid metabolism</keyword>
<evidence type="ECO:0000256" key="30">
    <source>
        <dbReference type="ARBA" id="ARBA00048015"/>
    </source>
</evidence>
<comment type="catalytic activity">
    <reaction evidence="43">
        <text>1-hexadecanoyl-2-(9Z)-octadecenoyl-3-octadecanoyl-sn-glycerol + H2O = 1-hexadecanoyl-3-octadecanoyl-sn-glycerol + (9Z)-octadecenoate + H(+)</text>
        <dbReference type="Rhea" id="RHEA:41103"/>
        <dbReference type="ChEBI" id="CHEBI:15377"/>
        <dbReference type="ChEBI" id="CHEBI:15378"/>
        <dbReference type="ChEBI" id="CHEBI:30823"/>
        <dbReference type="ChEBI" id="CHEBI:77623"/>
        <dbReference type="ChEBI" id="CHEBI:77624"/>
    </reaction>
    <physiologicalReaction direction="left-to-right" evidence="43">
        <dbReference type="Rhea" id="RHEA:41104"/>
    </physiologicalReaction>
</comment>
<evidence type="ECO:0000256" key="37">
    <source>
        <dbReference type="ARBA" id="ARBA00048454"/>
    </source>
</evidence>
<dbReference type="EC" id="3.1.1.4" evidence="4"/>
<dbReference type="CDD" id="cd01824">
    <property type="entry name" value="Phospholipase_B_like"/>
    <property type="match status" value="1"/>
</dbReference>
<evidence type="ECO:0000256" key="26">
    <source>
        <dbReference type="ARBA" id="ARBA00047363"/>
    </source>
</evidence>
<evidence type="ECO:0000256" key="35">
    <source>
        <dbReference type="ARBA" id="ARBA00048374"/>
    </source>
</evidence>
<evidence type="ECO:0000256" key="19">
    <source>
        <dbReference type="ARBA" id="ARBA00023422"/>
    </source>
</evidence>
<evidence type="ECO:0000256" key="13">
    <source>
        <dbReference type="ARBA" id="ARBA00023098"/>
    </source>
</evidence>
<dbReference type="PANTHER" id="PTHR21325">
    <property type="entry name" value="PHOSPHOLIPASE B, PLB1"/>
    <property type="match status" value="1"/>
</dbReference>
<keyword evidence="11" id="KW-0378">Hydrolase</keyword>
<dbReference type="InterPro" id="IPR035547">
    <property type="entry name" value="Phospholipase_B"/>
</dbReference>
<evidence type="ECO:0000256" key="14">
    <source>
        <dbReference type="ARBA" id="ARBA00023136"/>
    </source>
</evidence>
<evidence type="ECO:0000256" key="44">
    <source>
        <dbReference type="ARBA" id="ARBA00049363"/>
    </source>
</evidence>